<protein>
    <recommendedName>
        <fullName evidence="4">Shugoshin C-terminal domain-containing protein</fullName>
    </recommendedName>
</protein>
<feature type="compositionally biased region" description="Polar residues" evidence="3">
    <location>
        <begin position="207"/>
        <end position="219"/>
    </location>
</feature>
<reference evidence="5" key="1">
    <citation type="journal article" date="2022" name="G3 (Bethesda)">
        <title>High quality genome of the basidiomycete yeast Dioszegia hungarica PDD-24b-2 isolated from cloud water.</title>
        <authorList>
            <person name="Jarrige D."/>
            <person name="Haridas S."/>
            <person name="Bleykasten-Grosshans C."/>
            <person name="Joly M."/>
            <person name="Nadalig T."/>
            <person name="Sancelme M."/>
            <person name="Vuilleumier S."/>
            <person name="Grigoriev I.V."/>
            <person name="Amato P."/>
            <person name="Bringel F."/>
        </authorList>
    </citation>
    <scope>NUCLEOTIDE SEQUENCE</scope>
    <source>
        <strain evidence="5">PDD-24b-2</strain>
    </source>
</reference>
<feature type="compositionally biased region" description="Basic and acidic residues" evidence="3">
    <location>
        <begin position="599"/>
        <end position="609"/>
    </location>
</feature>
<feature type="region of interest" description="Disordered" evidence="3">
    <location>
        <begin position="1"/>
        <end position="24"/>
    </location>
</feature>
<evidence type="ECO:0000256" key="2">
    <source>
        <dbReference type="ARBA" id="ARBA00022829"/>
    </source>
</evidence>
<evidence type="ECO:0000256" key="1">
    <source>
        <dbReference type="ARBA" id="ARBA00010845"/>
    </source>
</evidence>
<comment type="caution">
    <text evidence="5">The sequence shown here is derived from an EMBL/GenBank/DDBJ whole genome shotgun (WGS) entry which is preliminary data.</text>
</comment>
<evidence type="ECO:0000259" key="4">
    <source>
        <dbReference type="Pfam" id="PF07557"/>
    </source>
</evidence>
<accession>A0AA38LSA0</accession>
<dbReference type="EMBL" id="JAKWFO010000014">
    <property type="protein sequence ID" value="KAI9632324.1"/>
    <property type="molecule type" value="Genomic_DNA"/>
</dbReference>
<feature type="compositionally biased region" description="Polar residues" evidence="3">
    <location>
        <begin position="7"/>
        <end position="17"/>
    </location>
</feature>
<evidence type="ECO:0000313" key="5">
    <source>
        <dbReference type="EMBL" id="KAI9632324.1"/>
    </source>
</evidence>
<name>A0AA38LSA0_9TREE</name>
<dbReference type="Pfam" id="PF07557">
    <property type="entry name" value="Shugoshin_C"/>
    <property type="match status" value="1"/>
</dbReference>
<keyword evidence="2" id="KW-0159">Chromosome partition</keyword>
<dbReference type="RefSeq" id="XP_052942101.1">
    <property type="nucleotide sequence ID" value="XM_053091186.1"/>
</dbReference>
<feature type="compositionally biased region" description="Basic and acidic residues" evidence="3">
    <location>
        <begin position="515"/>
        <end position="525"/>
    </location>
</feature>
<feature type="compositionally biased region" description="Polar residues" evidence="3">
    <location>
        <begin position="244"/>
        <end position="253"/>
    </location>
</feature>
<proteinExistence type="inferred from homology"/>
<feature type="compositionally biased region" description="Basic residues" evidence="3">
    <location>
        <begin position="254"/>
        <end position="269"/>
    </location>
</feature>
<gene>
    <name evidence="5" type="ORF">MKK02DRAFT_40627</name>
</gene>
<feature type="domain" description="Shugoshin C-terminal" evidence="4">
    <location>
        <begin position="390"/>
        <end position="413"/>
    </location>
</feature>
<organism evidence="5 6">
    <name type="scientific">Dioszegia hungarica</name>
    <dbReference type="NCBI Taxonomy" id="4972"/>
    <lineage>
        <taxon>Eukaryota</taxon>
        <taxon>Fungi</taxon>
        <taxon>Dikarya</taxon>
        <taxon>Basidiomycota</taxon>
        <taxon>Agaricomycotina</taxon>
        <taxon>Tremellomycetes</taxon>
        <taxon>Tremellales</taxon>
        <taxon>Bulleribasidiaceae</taxon>
        <taxon>Dioszegia</taxon>
    </lineage>
</organism>
<dbReference type="AlphaFoldDB" id="A0AA38LSA0"/>
<evidence type="ECO:0000256" key="3">
    <source>
        <dbReference type="SAM" id="MobiDB-lite"/>
    </source>
</evidence>
<dbReference type="Proteomes" id="UP001164286">
    <property type="component" value="Unassembled WGS sequence"/>
</dbReference>
<dbReference type="GO" id="GO:0005634">
    <property type="term" value="C:nucleus"/>
    <property type="evidence" value="ECO:0007669"/>
    <property type="project" value="InterPro"/>
</dbReference>
<feature type="compositionally biased region" description="Low complexity" evidence="3">
    <location>
        <begin position="430"/>
        <end position="451"/>
    </location>
</feature>
<feature type="compositionally biased region" description="Acidic residues" evidence="3">
    <location>
        <begin position="296"/>
        <end position="309"/>
    </location>
</feature>
<feature type="region of interest" description="Disordered" evidence="3">
    <location>
        <begin position="181"/>
        <end position="658"/>
    </location>
</feature>
<feature type="compositionally biased region" description="Basic and acidic residues" evidence="3">
    <location>
        <begin position="284"/>
        <end position="295"/>
    </location>
</feature>
<dbReference type="GeneID" id="77730391"/>
<evidence type="ECO:0000313" key="6">
    <source>
        <dbReference type="Proteomes" id="UP001164286"/>
    </source>
</evidence>
<dbReference type="GO" id="GO:0000775">
    <property type="term" value="C:chromosome, centromeric region"/>
    <property type="evidence" value="ECO:0007669"/>
    <property type="project" value="InterPro"/>
</dbReference>
<keyword evidence="6" id="KW-1185">Reference proteome</keyword>
<sequence>MSKRQRYTSGQGSSTDLVGSIREREPKSASTLQFEDFRRRHIKQNREVIAANVAAITTLSTINAEVFALRSEILEVRQQNLSLRRELHMRASASAQARAAVLQPEQRQAIETILAAVPALQNLLAASLYVAPPTPQSLPEWLSPNSAGGSIPPPACQMPVIFTKRPAAIAAAAKDAGLGTLVEDSERGSEVDPEEVEERISRIASKGRTSGIASESTRPASPPPLPARTHKPLPKAVIAAVQSPLLSSPSTRASPRRKSRGGEKARRRRESGLLLPLVPPIPAEHVRPGKGRQEPEEGEREELVDGDERDEGHGGAVREYGAAVYDHGEGSVPGQRGSAHGSPSKVSSAKLGDGVPLDEPAPGSVSNDTRGAASVSEDVVTDDGEGGNGGRGRRSRNSVVSYKEPSLNKKMRKPDGTPVEDALKIPSTGPSRSSLASGPPSSSSSPTKPISTEVIPSAEAVPANPTAPFDIPTQNAPAGRRAKPEAVAAALRRKSVLPRPGGRNRASSAEVVGSTDEHAASRQDGEVQSGPGSGPGPDTEVRAEGTSAQADRTSPRKSPRRPSQQTLRHSSSTSALAGMKRVPSGGIIVGGPDSVQYGKGRDPLVDRNDNGQGQAGKRVVSGSGSGTSTAEHAIARQVGEEGKISKSGASGRGREEQL</sequence>
<comment type="similarity">
    <text evidence="1">Belongs to the shugoshin family.</text>
</comment>
<dbReference type="InterPro" id="IPR011515">
    <property type="entry name" value="Shugoshin_C"/>
</dbReference>
<feature type="compositionally biased region" description="Polar residues" evidence="3">
    <location>
        <begin position="564"/>
        <end position="575"/>
    </location>
</feature>
<dbReference type="GO" id="GO:0045132">
    <property type="term" value="P:meiotic chromosome segregation"/>
    <property type="evidence" value="ECO:0007669"/>
    <property type="project" value="InterPro"/>
</dbReference>